<dbReference type="AlphaFoldDB" id="A0A0F9UW87"/>
<organism evidence="5">
    <name type="scientific">marine sediment metagenome</name>
    <dbReference type="NCBI Taxonomy" id="412755"/>
    <lineage>
        <taxon>unclassified sequences</taxon>
        <taxon>metagenomes</taxon>
        <taxon>ecological metagenomes</taxon>
    </lineage>
</organism>
<dbReference type="PANTHER" id="PTHR46796">
    <property type="entry name" value="HTH-TYPE TRANSCRIPTIONAL ACTIVATOR RHAS-RELATED"/>
    <property type="match status" value="1"/>
</dbReference>
<dbReference type="PRINTS" id="PR00032">
    <property type="entry name" value="HTHARAC"/>
</dbReference>
<keyword evidence="2" id="KW-0238">DNA-binding</keyword>
<protein>
    <recommendedName>
        <fullName evidence="4">HTH araC/xylS-type domain-containing protein</fullName>
    </recommendedName>
</protein>
<dbReference type="Pfam" id="PF12833">
    <property type="entry name" value="HTH_18"/>
    <property type="match status" value="1"/>
</dbReference>
<dbReference type="Gene3D" id="1.10.10.60">
    <property type="entry name" value="Homeodomain-like"/>
    <property type="match status" value="1"/>
</dbReference>
<evidence type="ECO:0000256" key="1">
    <source>
        <dbReference type="ARBA" id="ARBA00023015"/>
    </source>
</evidence>
<keyword evidence="3" id="KW-0804">Transcription</keyword>
<dbReference type="PANTHER" id="PTHR46796:SF6">
    <property type="entry name" value="ARAC SUBFAMILY"/>
    <property type="match status" value="1"/>
</dbReference>
<dbReference type="EMBL" id="LAZR01000067">
    <property type="protein sequence ID" value="KKN96019.1"/>
    <property type="molecule type" value="Genomic_DNA"/>
</dbReference>
<evidence type="ECO:0000313" key="5">
    <source>
        <dbReference type="EMBL" id="KKN96019.1"/>
    </source>
</evidence>
<dbReference type="InterPro" id="IPR018060">
    <property type="entry name" value="HTH_AraC"/>
</dbReference>
<dbReference type="PROSITE" id="PS00041">
    <property type="entry name" value="HTH_ARAC_FAMILY_1"/>
    <property type="match status" value="1"/>
</dbReference>
<comment type="caution">
    <text evidence="5">The sequence shown here is derived from an EMBL/GenBank/DDBJ whole genome shotgun (WGS) entry which is preliminary data.</text>
</comment>
<reference evidence="5" key="1">
    <citation type="journal article" date="2015" name="Nature">
        <title>Complex archaea that bridge the gap between prokaryotes and eukaryotes.</title>
        <authorList>
            <person name="Spang A."/>
            <person name="Saw J.H."/>
            <person name="Jorgensen S.L."/>
            <person name="Zaremba-Niedzwiedzka K."/>
            <person name="Martijn J."/>
            <person name="Lind A.E."/>
            <person name="van Eijk R."/>
            <person name="Schleper C."/>
            <person name="Guy L."/>
            <person name="Ettema T.J."/>
        </authorList>
    </citation>
    <scope>NUCLEOTIDE SEQUENCE</scope>
</reference>
<dbReference type="SUPFAM" id="SSF46689">
    <property type="entry name" value="Homeodomain-like"/>
    <property type="match status" value="1"/>
</dbReference>
<keyword evidence="1" id="KW-0805">Transcription regulation</keyword>
<evidence type="ECO:0000256" key="2">
    <source>
        <dbReference type="ARBA" id="ARBA00023125"/>
    </source>
</evidence>
<evidence type="ECO:0000256" key="3">
    <source>
        <dbReference type="ARBA" id="ARBA00023163"/>
    </source>
</evidence>
<feature type="domain" description="HTH araC/xylS-type" evidence="4">
    <location>
        <begin position="1"/>
        <end position="59"/>
    </location>
</feature>
<dbReference type="InterPro" id="IPR018062">
    <property type="entry name" value="HTH_AraC-typ_CS"/>
</dbReference>
<proteinExistence type="predicted"/>
<evidence type="ECO:0000259" key="4">
    <source>
        <dbReference type="PROSITE" id="PS01124"/>
    </source>
</evidence>
<dbReference type="PROSITE" id="PS01124">
    <property type="entry name" value="HTH_ARAC_FAMILY_2"/>
    <property type="match status" value="1"/>
</dbReference>
<dbReference type="SMART" id="SM00342">
    <property type="entry name" value="HTH_ARAC"/>
    <property type="match status" value="1"/>
</dbReference>
<gene>
    <name evidence="5" type="ORF">LCGC14_0172550</name>
</gene>
<dbReference type="GO" id="GO:0043565">
    <property type="term" value="F:sequence-specific DNA binding"/>
    <property type="evidence" value="ECO:0007669"/>
    <property type="project" value="InterPro"/>
</dbReference>
<accession>A0A0F9UW87</accession>
<dbReference type="GO" id="GO:0003700">
    <property type="term" value="F:DNA-binding transcription factor activity"/>
    <property type="evidence" value="ECO:0007669"/>
    <property type="project" value="InterPro"/>
</dbReference>
<dbReference type="InterPro" id="IPR009057">
    <property type="entry name" value="Homeodomain-like_sf"/>
</dbReference>
<dbReference type="InterPro" id="IPR020449">
    <property type="entry name" value="Tscrpt_reg_AraC-type_HTH"/>
</dbReference>
<name>A0A0F9UW87_9ZZZZ</name>
<sequence>MRYVMECRLAAARECLRCAQPGDLQLTDVAYRFNFSQPSHFTTAYKQAFGETPSETLARV</sequence>
<dbReference type="InterPro" id="IPR050204">
    <property type="entry name" value="AraC_XylS_family_regulators"/>
</dbReference>